<proteinExistence type="predicted"/>
<evidence type="ECO:0000313" key="2">
    <source>
        <dbReference type="Proteomes" id="UP000663823"/>
    </source>
</evidence>
<organism evidence="1 2">
    <name type="scientific">Rotaria sordida</name>
    <dbReference type="NCBI Taxonomy" id="392033"/>
    <lineage>
        <taxon>Eukaryota</taxon>
        <taxon>Metazoa</taxon>
        <taxon>Spiralia</taxon>
        <taxon>Gnathifera</taxon>
        <taxon>Rotifera</taxon>
        <taxon>Eurotatoria</taxon>
        <taxon>Bdelloidea</taxon>
        <taxon>Philodinida</taxon>
        <taxon>Philodinidae</taxon>
        <taxon>Rotaria</taxon>
    </lineage>
</organism>
<dbReference type="Proteomes" id="UP000663823">
    <property type="component" value="Unassembled WGS sequence"/>
</dbReference>
<dbReference type="AlphaFoldDB" id="A0A819V936"/>
<dbReference type="EMBL" id="CAJOAX010012071">
    <property type="protein sequence ID" value="CAF4105472.1"/>
    <property type="molecule type" value="Genomic_DNA"/>
</dbReference>
<name>A0A819V936_9BILA</name>
<protein>
    <submittedName>
        <fullName evidence="1">Uncharacterized protein</fullName>
    </submittedName>
</protein>
<accession>A0A819V936</accession>
<evidence type="ECO:0000313" key="1">
    <source>
        <dbReference type="EMBL" id="CAF4105472.1"/>
    </source>
</evidence>
<reference evidence="1" key="1">
    <citation type="submission" date="2021-02" db="EMBL/GenBank/DDBJ databases">
        <authorList>
            <person name="Nowell W R."/>
        </authorList>
    </citation>
    <scope>NUCLEOTIDE SEQUENCE</scope>
</reference>
<sequence length="221" mass="25529">MKQLKEDQEEFVRFTCSSSTSLSLTPAPPAKRSGHPKVQLRNFEQDTIRLTFHLLLKDKIHPTVENLLSTLLSQYPEFPIQSITSLCREMKALGFKYRNTKKAKVLMDSVTFQAQRTVYFRKVDQLRSNNSILHYHNETWLSQRLAISALLGLNGFHLRSFDIFKCDEVHSMDSNHFVVWMDSTASTLRSEHGKTTKIAIIINNAKWHNKLTPESEPPQRA</sequence>
<comment type="caution">
    <text evidence="1">The sequence shown here is derived from an EMBL/GenBank/DDBJ whole genome shotgun (WGS) entry which is preliminary data.</text>
</comment>
<gene>
    <name evidence="1" type="ORF">OTI717_LOCUS34301</name>
</gene>